<dbReference type="PANTHER" id="PTHR17178:SF0">
    <property type="entry name" value="SERGLYCIN"/>
    <property type="match status" value="1"/>
</dbReference>
<feature type="compositionally biased region" description="Low complexity" evidence="2">
    <location>
        <begin position="796"/>
        <end position="820"/>
    </location>
</feature>
<gene>
    <name evidence="5" type="ORF">HETSPECPRED_007724</name>
</gene>
<comment type="caution">
    <text evidence="1">Lacks conserved residue(s) required for the propagation of feature annotation.</text>
</comment>
<proteinExistence type="predicted"/>
<keyword evidence="1" id="KW-0245">EGF-like domain</keyword>
<feature type="region of interest" description="Disordered" evidence="2">
    <location>
        <begin position="1"/>
        <end position="453"/>
    </location>
</feature>
<keyword evidence="3" id="KW-1133">Transmembrane helix</keyword>
<name>A0A8H3G088_9LECA</name>
<dbReference type="PANTHER" id="PTHR17178">
    <property type="entry name" value="SECRETORY GRANULE PROTEOGLYCAN CORE PROTEIN"/>
    <property type="match status" value="1"/>
</dbReference>
<dbReference type="InterPro" id="IPR000742">
    <property type="entry name" value="EGF"/>
</dbReference>
<feature type="compositionally biased region" description="Polar residues" evidence="2">
    <location>
        <begin position="132"/>
        <end position="142"/>
    </location>
</feature>
<evidence type="ECO:0000313" key="5">
    <source>
        <dbReference type="EMBL" id="CAF9930838.1"/>
    </source>
</evidence>
<dbReference type="Proteomes" id="UP000664521">
    <property type="component" value="Unassembled WGS sequence"/>
</dbReference>
<evidence type="ECO:0000259" key="4">
    <source>
        <dbReference type="PROSITE" id="PS50026"/>
    </source>
</evidence>
<dbReference type="PROSITE" id="PS01186">
    <property type="entry name" value="EGF_2"/>
    <property type="match status" value="1"/>
</dbReference>
<evidence type="ECO:0000256" key="1">
    <source>
        <dbReference type="PROSITE-ProRule" id="PRU00076"/>
    </source>
</evidence>
<dbReference type="OrthoDB" id="283575at2759"/>
<evidence type="ECO:0000256" key="3">
    <source>
        <dbReference type="SAM" id="Phobius"/>
    </source>
</evidence>
<feature type="compositionally biased region" description="Polar residues" evidence="2">
    <location>
        <begin position="530"/>
        <end position="545"/>
    </location>
</feature>
<organism evidence="5 6">
    <name type="scientific">Heterodermia speciosa</name>
    <dbReference type="NCBI Taxonomy" id="116794"/>
    <lineage>
        <taxon>Eukaryota</taxon>
        <taxon>Fungi</taxon>
        <taxon>Dikarya</taxon>
        <taxon>Ascomycota</taxon>
        <taxon>Pezizomycotina</taxon>
        <taxon>Lecanoromycetes</taxon>
        <taxon>OSLEUM clade</taxon>
        <taxon>Lecanoromycetidae</taxon>
        <taxon>Caliciales</taxon>
        <taxon>Physciaceae</taxon>
        <taxon>Heterodermia</taxon>
    </lineage>
</organism>
<keyword evidence="1" id="KW-1015">Disulfide bond</keyword>
<feature type="compositionally biased region" description="Low complexity" evidence="2">
    <location>
        <begin position="163"/>
        <end position="180"/>
    </location>
</feature>
<evidence type="ECO:0000256" key="2">
    <source>
        <dbReference type="SAM" id="MobiDB-lite"/>
    </source>
</evidence>
<feature type="compositionally biased region" description="Basic and acidic residues" evidence="2">
    <location>
        <begin position="480"/>
        <end position="489"/>
    </location>
</feature>
<feature type="region of interest" description="Disordered" evidence="2">
    <location>
        <begin position="476"/>
        <end position="550"/>
    </location>
</feature>
<feature type="domain" description="EGF-like" evidence="4">
    <location>
        <begin position="595"/>
        <end position="632"/>
    </location>
</feature>
<dbReference type="EMBL" id="CAJPDS010000057">
    <property type="protein sequence ID" value="CAF9930838.1"/>
    <property type="molecule type" value="Genomic_DNA"/>
</dbReference>
<feature type="compositionally biased region" description="Pro residues" evidence="2">
    <location>
        <begin position="112"/>
        <end position="122"/>
    </location>
</feature>
<dbReference type="CDD" id="cd00054">
    <property type="entry name" value="EGF_CA"/>
    <property type="match status" value="1"/>
</dbReference>
<feature type="compositionally biased region" description="Polar residues" evidence="2">
    <location>
        <begin position="369"/>
        <end position="387"/>
    </location>
</feature>
<feature type="transmembrane region" description="Helical" evidence="3">
    <location>
        <begin position="559"/>
        <end position="585"/>
    </location>
</feature>
<keyword evidence="3" id="KW-0472">Membrane</keyword>
<dbReference type="PROSITE" id="PS50026">
    <property type="entry name" value="EGF_3"/>
    <property type="match status" value="1"/>
</dbReference>
<accession>A0A8H3G088</accession>
<evidence type="ECO:0000313" key="6">
    <source>
        <dbReference type="Proteomes" id="UP000664521"/>
    </source>
</evidence>
<comment type="caution">
    <text evidence="5">The sequence shown here is derived from an EMBL/GenBank/DDBJ whole genome shotgun (WGS) entry which is preliminary data.</text>
</comment>
<protein>
    <recommendedName>
        <fullName evidence="4">EGF-like domain-containing protein</fullName>
    </recommendedName>
</protein>
<dbReference type="AlphaFoldDB" id="A0A8H3G088"/>
<keyword evidence="3" id="KW-0812">Transmembrane</keyword>
<feature type="compositionally biased region" description="Low complexity" evidence="2">
    <location>
        <begin position="46"/>
        <end position="62"/>
    </location>
</feature>
<feature type="region of interest" description="Disordered" evidence="2">
    <location>
        <begin position="795"/>
        <end position="822"/>
    </location>
</feature>
<keyword evidence="6" id="KW-1185">Reference proteome</keyword>
<reference evidence="5" key="1">
    <citation type="submission" date="2021-03" db="EMBL/GenBank/DDBJ databases">
        <authorList>
            <person name="Tagirdzhanova G."/>
        </authorList>
    </citation>
    <scope>NUCLEOTIDE SEQUENCE</scope>
</reference>
<sequence>MESGFKGPSRSPGGSVKRARQRAAQEAQSLRVTINPDPVQIESPAQRGSPPRFSPPSRQYPQYPLQSLQRPPMPPAPSMTQFSIDASDPITRDNQSRQRTTSPTRGNGLGRGPPPQRPPRPSVVPSMVDPSQRAQFYQQPQHNRWDGGYISPPGQDQFSERYSSGSSRPTTTSSGSSTGTIPDFPIASPQLTSPPIPRRSGNLGPPPSARKGGATFYSQNSYVAPIPEEQPESHNSYASSHVIPASWGDGAPESYINDGIDEEDEDSINSGGRHSRAGDHDENTGLVRKVSIGKPGKPSLKNIKSGEALAYGDTGEPSPASSEERPRTGLSAVTAAAGTLSPPNGPVSSRVYPQLEDASAYPAPLRPSAPTSKSTSVPTSGARTPTTPLDPRVKAVLGGLEKGGAIGSNGSATPLGSVPPSMSDRGTRRPARLNLEAVRESEQSRGSSSSLPELIRRATKLASNLERGRTSSALGFLGMLEEKEKDKQGRSSRSGSISDMLARFPSPSLASPAADNNGSRWPSPLPKSGLSRTHTAGPNSPTSYTGRHRSRKCCGMPTWAFILLCIILILLIAAAVVIPVTLIVLPKKNDGSSADISACKSSNPCSNGGTTVLVNNNCRCVCANGFTGSKCTAPADIACTSTDATDTGRSTFKNATLGTGIPRLLTAAQANFSIPLSTQTVLSLFASQNLTCTNENALVTLDGKSQRRRRNLLSSFSNLDEEPLLLLGETPYEAAAPLPPIPIPASTLSSPLHPHPTLARRIVSTIIPNTAAETATTASHTANAAAATSNGILLDSPSATTLPSSTSPSSPSSTSSSSSSNNKLTPTILDFARVVILFIFQEESLGTAVNAQARLQDALEGVQAGKGGDMGSMSAGNGTGGGAIVVDFVHLTVDLGNGTRFGGAGGAV</sequence>
<feature type="disulfide bond" evidence="1">
    <location>
        <begin position="622"/>
        <end position="631"/>
    </location>
</feature>
<dbReference type="SUPFAM" id="SSF57196">
    <property type="entry name" value="EGF/Laminin"/>
    <property type="match status" value="1"/>
</dbReference>
<dbReference type="PROSITE" id="PS00022">
    <property type="entry name" value="EGF_1"/>
    <property type="match status" value="1"/>
</dbReference>
<dbReference type="Gene3D" id="2.10.25.10">
    <property type="entry name" value="Laminin"/>
    <property type="match status" value="1"/>
</dbReference>